<dbReference type="SUPFAM" id="SSF48498">
    <property type="entry name" value="Tetracyclin repressor-like, C-terminal domain"/>
    <property type="match status" value="1"/>
</dbReference>
<dbReference type="RefSeq" id="WP_189823185.1">
    <property type="nucleotide sequence ID" value="NZ_BMVC01000003.1"/>
</dbReference>
<dbReference type="Proteomes" id="UP000638353">
    <property type="component" value="Unassembled WGS sequence"/>
</dbReference>
<dbReference type="Pfam" id="PF02909">
    <property type="entry name" value="TetR_C_1"/>
    <property type="match status" value="1"/>
</dbReference>
<evidence type="ECO:0000259" key="6">
    <source>
        <dbReference type="PROSITE" id="PS50977"/>
    </source>
</evidence>
<evidence type="ECO:0000256" key="5">
    <source>
        <dbReference type="SAM" id="MobiDB-lite"/>
    </source>
</evidence>
<reference evidence="7" key="1">
    <citation type="journal article" date="2014" name="Int. J. Syst. Evol. Microbiol.">
        <title>Complete genome sequence of Corynebacterium casei LMG S-19264T (=DSM 44701T), isolated from a smear-ripened cheese.</title>
        <authorList>
            <consortium name="US DOE Joint Genome Institute (JGI-PGF)"/>
            <person name="Walter F."/>
            <person name="Albersmeier A."/>
            <person name="Kalinowski J."/>
            <person name="Ruckert C."/>
        </authorList>
    </citation>
    <scope>NUCLEOTIDE SEQUENCE</scope>
    <source>
        <strain evidence="7">JCM 4637</strain>
    </source>
</reference>
<protein>
    <submittedName>
        <fullName evidence="7">Transcriptional regulator</fullName>
    </submittedName>
</protein>
<keyword evidence="3" id="KW-0804">Transcription</keyword>
<dbReference type="PROSITE" id="PS50977">
    <property type="entry name" value="HTH_TETR_2"/>
    <property type="match status" value="1"/>
</dbReference>
<dbReference type="SUPFAM" id="SSF46689">
    <property type="entry name" value="Homeodomain-like"/>
    <property type="match status" value="1"/>
</dbReference>
<dbReference type="InterPro" id="IPR009057">
    <property type="entry name" value="Homeodomain-like_sf"/>
</dbReference>
<sequence length="224" mass="25037">MQPTPAPGSAGRPGRVGRPPRLSLDAILETAGRILETEGAAALSMRRLARELNSTPMALYHHVQDKDELLMLLLDVYADAIPRPELPKDPRERLSYCAHMFHDILADRPWIVEVLSSDAFASVSAMWIVEGVVDSLVECGLTPQDAAQGYRVIWTYTVGELTLRHRRRPERTAPTRLDLTMASLDAREYPRLAAFGSRWNEVTSADDHRRGLEAVINGLLAEFR</sequence>
<name>A0A919C928_9ACTN</name>
<accession>A0A919C928</accession>
<dbReference type="GO" id="GO:0000976">
    <property type="term" value="F:transcription cis-regulatory region binding"/>
    <property type="evidence" value="ECO:0007669"/>
    <property type="project" value="TreeGrafter"/>
</dbReference>
<feature type="DNA-binding region" description="H-T-H motif" evidence="4">
    <location>
        <begin position="44"/>
        <end position="63"/>
    </location>
</feature>
<dbReference type="EMBL" id="BMVC01000003">
    <property type="protein sequence ID" value="GHC88029.1"/>
    <property type="molecule type" value="Genomic_DNA"/>
</dbReference>
<proteinExistence type="predicted"/>
<dbReference type="Pfam" id="PF00440">
    <property type="entry name" value="TetR_N"/>
    <property type="match status" value="1"/>
</dbReference>
<evidence type="ECO:0000256" key="1">
    <source>
        <dbReference type="ARBA" id="ARBA00023015"/>
    </source>
</evidence>
<evidence type="ECO:0000256" key="2">
    <source>
        <dbReference type="ARBA" id="ARBA00023125"/>
    </source>
</evidence>
<feature type="compositionally biased region" description="Low complexity" evidence="5">
    <location>
        <begin position="7"/>
        <end position="20"/>
    </location>
</feature>
<dbReference type="InterPro" id="IPR050109">
    <property type="entry name" value="HTH-type_TetR-like_transc_reg"/>
</dbReference>
<evidence type="ECO:0000313" key="7">
    <source>
        <dbReference type="EMBL" id="GHC88029.1"/>
    </source>
</evidence>
<dbReference type="InterPro" id="IPR036271">
    <property type="entry name" value="Tet_transcr_reg_TetR-rel_C_sf"/>
</dbReference>
<keyword evidence="2 4" id="KW-0238">DNA-binding</keyword>
<feature type="region of interest" description="Disordered" evidence="5">
    <location>
        <begin position="1"/>
        <end position="20"/>
    </location>
</feature>
<dbReference type="GO" id="GO:0045892">
    <property type="term" value="P:negative regulation of DNA-templated transcription"/>
    <property type="evidence" value="ECO:0007669"/>
    <property type="project" value="InterPro"/>
</dbReference>
<organism evidence="7 8">
    <name type="scientific">Streptomyces finlayi</name>
    <dbReference type="NCBI Taxonomy" id="67296"/>
    <lineage>
        <taxon>Bacteria</taxon>
        <taxon>Bacillati</taxon>
        <taxon>Actinomycetota</taxon>
        <taxon>Actinomycetes</taxon>
        <taxon>Kitasatosporales</taxon>
        <taxon>Streptomycetaceae</taxon>
        <taxon>Streptomyces</taxon>
    </lineage>
</organism>
<feature type="domain" description="HTH tetR-type" evidence="6">
    <location>
        <begin position="21"/>
        <end position="81"/>
    </location>
</feature>
<evidence type="ECO:0000256" key="3">
    <source>
        <dbReference type="ARBA" id="ARBA00023163"/>
    </source>
</evidence>
<reference evidence="7" key="2">
    <citation type="submission" date="2020-09" db="EMBL/GenBank/DDBJ databases">
        <authorList>
            <person name="Sun Q."/>
            <person name="Ohkuma M."/>
        </authorList>
    </citation>
    <scope>NUCLEOTIDE SEQUENCE</scope>
    <source>
        <strain evidence="7">JCM 4637</strain>
    </source>
</reference>
<dbReference type="PANTHER" id="PTHR30055">
    <property type="entry name" value="HTH-TYPE TRANSCRIPTIONAL REGULATOR RUTR"/>
    <property type="match status" value="1"/>
</dbReference>
<comment type="caution">
    <text evidence="7">The sequence shown here is derived from an EMBL/GenBank/DDBJ whole genome shotgun (WGS) entry which is preliminary data.</text>
</comment>
<dbReference type="InterPro" id="IPR001647">
    <property type="entry name" value="HTH_TetR"/>
</dbReference>
<evidence type="ECO:0000313" key="8">
    <source>
        <dbReference type="Proteomes" id="UP000638353"/>
    </source>
</evidence>
<dbReference type="Gene3D" id="1.10.357.10">
    <property type="entry name" value="Tetracycline Repressor, domain 2"/>
    <property type="match status" value="1"/>
</dbReference>
<dbReference type="PANTHER" id="PTHR30055:SF151">
    <property type="entry name" value="TRANSCRIPTIONAL REGULATORY PROTEIN"/>
    <property type="match status" value="1"/>
</dbReference>
<dbReference type="AlphaFoldDB" id="A0A919C928"/>
<dbReference type="GO" id="GO:0003700">
    <property type="term" value="F:DNA-binding transcription factor activity"/>
    <property type="evidence" value="ECO:0007669"/>
    <property type="project" value="TreeGrafter"/>
</dbReference>
<gene>
    <name evidence="7" type="ORF">GCM10010334_20430</name>
</gene>
<keyword evidence="1" id="KW-0805">Transcription regulation</keyword>
<evidence type="ECO:0000256" key="4">
    <source>
        <dbReference type="PROSITE-ProRule" id="PRU00335"/>
    </source>
</evidence>
<dbReference type="InterPro" id="IPR004111">
    <property type="entry name" value="Repressor_TetR_C"/>
</dbReference>